<evidence type="ECO:0000256" key="2">
    <source>
        <dbReference type="ARBA" id="ARBA00022603"/>
    </source>
</evidence>
<evidence type="ECO:0000313" key="6">
    <source>
        <dbReference type="Proteomes" id="UP000054251"/>
    </source>
</evidence>
<dbReference type="Proteomes" id="UP000054251">
    <property type="component" value="Unassembled WGS sequence"/>
</dbReference>
<dbReference type="InterPro" id="IPR013216">
    <property type="entry name" value="Methyltransf_11"/>
</dbReference>
<keyword evidence="6" id="KW-1185">Reference proteome</keyword>
<protein>
    <recommendedName>
        <fullName evidence="4">Methyltransferase type 11 domain-containing protein</fullName>
    </recommendedName>
</protein>
<gene>
    <name evidence="5" type="ORF">AC631_02401</name>
</gene>
<dbReference type="PANTHER" id="PTHR44942:SF4">
    <property type="entry name" value="METHYLTRANSFERASE TYPE 11 DOMAIN-CONTAINING PROTEIN"/>
    <property type="match status" value="1"/>
</dbReference>
<evidence type="ECO:0000256" key="3">
    <source>
        <dbReference type="ARBA" id="ARBA00022679"/>
    </source>
</evidence>
<organism evidence="5 6">
    <name type="scientific">Debaryomyces fabryi</name>
    <dbReference type="NCBI Taxonomy" id="58627"/>
    <lineage>
        <taxon>Eukaryota</taxon>
        <taxon>Fungi</taxon>
        <taxon>Dikarya</taxon>
        <taxon>Ascomycota</taxon>
        <taxon>Saccharomycotina</taxon>
        <taxon>Pichiomycetes</taxon>
        <taxon>Debaryomycetaceae</taxon>
        <taxon>Debaryomyces</taxon>
    </lineage>
</organism>
<dbReference type="PANTHER" id="PTHR44942">
    <property type="entry name" value="METHYLTRANSF_11 DOMAIN-CONTAINING PROTEIN"/>
    <property type="match status" value="1"/>
</dbReference>
<name>A0A0V1Q0F1_9ASCO</name>
<dbReference type="GeneID" id="26839410"/>
<dbReference type="CDD" id="cd02440">
    <property type="entry name" value="AdoMet_MTases"/>
    <property type="match status" value="1"/>
</dbReference>
<dbReference type="Gene3D" id="3.40.50.150">
    <property type="entry name" value="Vaccinia Virus protein VP39"/>
    <property type="match status" value="1"/>
</dbReference>
<dbReference type="AlphaFoldDB" id="A0A0V1Q0F1"/>
<keyword evidence="2" id="KW-0489">Methyltransferase</keyword>
<dbReference type="GO" id="GO:0008757">
    <property type="term" value="F:S-adenosylmethionine-dependent methyltransferase activity"/>
    <property type="evidence" value="ECO:0007669"/>
    <property type="project" value="InterPro"/>
</dbReference>
<dbReference type="InterPro" id="IPR051052">
    <property type="entry name" value="Diverse_substrate_MTase"/>
</dbReference>
<dbReference type="InterPro" id="IPR029063">
    <property type="entry name" value="SAM-dependent_MTases_sf"/>
</dbReference>
<keyword evidence="3" id="KW-0808">Transferase</keyword>
<comment type="similarity">
    <text evidence="1">Belongs to the methyltransferase superfamily.</text>
</comment>
<dbReference type="Pfam" id="PF08241">
    <property type="entry name" value="Methyltransf_11"/>
    <property type="match status" value="1"/>
</dbReference>
<comment type="caution">
    <text evidence="5">The sequence shown here is derived from an EMBL/GenBank/DDBJ whole genome shotgun (WGS) entry which is preliminary data.</text>
</comment>
<reference evidence="5 6" key="1">
    <citation type="submission" date="2015-11" db="EMBL/GenBank/DDBJ databases">
        <title>The genome of Debaryomyces fabryi.</title>
        <authorList>
            <person name="Tafer H."/>
            <person name="Lopandic K."/>
        </authorList>
    </citation>
    <scope>NUCLEOTIDE SEQUENCE [LARGE SCALE GENOMIC DNA]</scope>
    <source>
        <strain evidence="5 6">CBS 789</strain>
    </source>
</reference>
<evidence type="ECO:0000313" key="5">
    <source>
        <dbReference type="EMBL" id="KSA01868.1"/>
    </source>
</evidence>
<evidence type="ECO:0000259" key="4">
    <source>
        <dbReference type="Pfam" id="PF08241"/>
    </source>
</evidence>
<sequence>MATFSKVNFKTVNYNSFRPHYPSTFYKILSTYATEGNETRLPLKKALDLGCGTGVATYSLLNFVDDVTGVDVSPLMIETAKSMIPQRCEQMNVNDTSRIKFKTGSAESFVNLETKGIENNSIDLIVAAQCIHWFQDYSKFYKSCASLLKQGGTLAYWYYVDPIVIDFQGPSKGEKKDVLKKAFQIYNKYVYDDPNYIGPHWEQPGRNIIKNLCVEVNEPIPRDLYSDIKIQTYVPDFDGNIKPTEEDLVLEKLNMLINDFIDYLHTYSGFHNYKEATGDKDDLVELFLNECETELGWEREKTRIDIVWRTGYTFMKKK</sequence>
<dbReference type="OrthoDB" id="10027013at2759"/>
<evidence type="ECO:0000256" key="1">
    <source>
        <dbReference type="ARBA" id="ARBA00008361"/>
    </source>
</evidence>
<feature type="domain" description="Methyltransferase type 11" evidence="4">
    <location>
        <begin position="47"/>
        <end position="155"/>
    </location>
</feature>
<dbReference type="RefSeq" id="XP_015467970.1">
    <property type="nucleotide sequence ID" value="XM_015611231.1"/>
</dbReference>
<proteinExistence type="inferred from homology"/>
<dbReference type="GO" id="GO:0032259">
    <property type="term" value="P:methylation"/>
    <property type="evidence" value="ECO:0007669"/>
    <property type="project" value="UniProtKB-KW"/>
</dbReference>
<dbReference type="SUPFAM" id="SSF53335">
    <property type="entry name" value="S-adenosyl-L-methionine-dependent methyltransferases"/>
    <property type="match status" value="1"/>
</dbReference>
<dbReference type="EMBL" id="LMYN01000041">
    <property type="protein sequence ID" value="KSA01868.1"/>
    <property type="molecule type" value="Genomic_DNA"/>
</dbReference>
<accession>A0A0V1Q0F1</accession>